<feature type="transmembrane region" description="Helical" evidence="1">
    <location>
        <begin position="35"/>
        <end position="58"/>
    </location>
</feature>
<organism evidence="2 3">
    <name type="scientific">Kingdonia uniflora</name>
    <dbReference type="NCBI Taxonomy" id="39325"/>
    <lineage>
        <taxon>Eukaryota</taxon>
        <taxon>Viridiplantae</taxon>
        <taxon>Streptophyta</taxon>
        <taxon>Embryophyta</taxon>
        <taxon>Tracheophyta</taxon>
        <taxon>Spermatophyta</taxon>
        <taxon>Magnoliopsida</taxon>
        <taxon>Ranunculales</taxon>
        <taxon>Circaeasteraceae</taxon>
        <taxon>Kingdonia</taxon>
    </lineage>
</organism>
<dbReference type="Proteomes" id="UP000541444">
    <property type="component" value="Unassembled WGS sequence"/>
</dbReference>
<evidence type="ECO:0000256" key="1">
    <source>
        <dbReference type="SAM" id="Phobius"/>
    </source>
</evidence>
<reference evidence="2 3" key="1">
    <citation type="journal article" date="2020" name="IScience">
        <title>Genome Sequencing of the Endangered Kingdonia uniflora (Circaeasteraceae, Ranunculales) Reveals Potential Mechanisms of Evolutionary Specialization.</title>
        <authorList>
            <person name="Sun Y."/>
            <person name="Deng T."/>
            <person name="Zhang A."/>
            <person name="Moore M.J."/>
            <person name="Landis J.B."/>
            <person name="Lin N."/>
            <person name="Zhang H."/>
            <person name="Zhang X."/>
            <person name="Huang J."/>
            <person name="Zhang X."/>
            <person name="Sun H."/>
            <person name="Wang H."/>
        </authorList>
    </citation>
    <scope>NUCLEOTIDE SEQUENCE [LARGE SCALE GENOMIC DNA]</scope>
    <source>
        <strain evidence="2">TB1705</strain>
        <tissue evidence="2">Leaf</tissue>
    </source>
</reference>
<accession>A0A7J7N4W3</accession>
<sequence>MGGGDDAGGGGWFSGGWLRGFNGDHFWQEAQQASLALLGIIFMYLVIAKGEALLAIVFNPMLFALRSTRNGFAFLTSLVSRKISPVGSTEPSIPVEVQTRISAKESVIRKWGSD</sequence>
<comment type="caution">
    <text evidence="2">The sequence shown here is derived from an EMBL/GenBank/DDBJ whole genome shotgun (WGS) entry which is preliminary data.</text>
</comment>
<evidence type="ECO:0000313" key="2">
    <source>
        <dbReference type="EMBL" id="KAF6161948.1"/>
    </source>
</evidence>
<evidence type="ECO:0000313" key="3">
    <source>
        <dbReference type="Proteomes" id="UP000541444"/>
    </source>
</evidence>
<keyword evidence="1" id="KW-0472">Membrane</keyword>
<keyword evidence="1" id="KW-0812">Transmembrane</keyword>
<dbReference type="OrthoDB" id="2017354at2759"/>
<name>A0A7J7N4W3_9MAGN</name>
<dbReference type="PANTHER" id="PTHR36393">
    <property type="entry name" value="SULFATE ADENYLYLTRANSFERASE SUBUNIT"/>
    <property type="match status" value="1"/>
</dbReference>
<proteinExistence type="predicted"/>
<keyword evidence="1" id="KW-1133">Transmembrane helix</keyword>
<gene>
    <name evidence="2" type="ORF">GIB67_014150</name>
</gene>
<keyword evidence="3" id="KW-1185">Reference proteome</keyword>
<dbReference type="EMBL" id="JACGCM010001069">
    <property type="protein sequence ID" value="KAF6161948.1"/>
    <property type="molecule type" value="Genomic_DNA"/>
</dbReference>
<dbReference type="AlphaFoldDB" id="A0A7J7N4W3"/>
<dbReference type="PANTHER" id="PTHR36393:SF1">
    <property type="entry name" value="SULFATE ADENYLYLTRANSFERASE SUBUNIT"/>
    <property type="match status" value="1"/>
</dbReference>
<protein>
    <submittedName>
        <fullName evidence="2">Uncharacterized protein</fullName>
    </submittedName>
</protein>